<comment type="caution">
    <text evidence="2">The sequence shown here is derived from an EMBL/GenBank/DDBJ whole genome shotgun (WGS) entry which is preliminary data.</text>
</comment>
<proteinExistence type="predicted"/>
<dbReference type="Proteomes" id="UP000177785">
    <property type="component" value="Unassembled WGS sequence"/>
</dbReference>
<dbReference type="EMBL" id="MHNL01000022">
    <property type="protein sequence ID" value="OGZ44282.1"/>
    <property type="molecule type" value="Genomic_DNA"/>
</dbReference>
<dbReference type="AlphaFoldDB" id="A0A1G2G2S9"/>
<protein>
    <submittedName>
        <fullName evidence="2">Uncharacterized protein</fullName>
    </submittedName>
</protein>
<sequence>MDQQLQKNLKKIETEIAHIRRQSDGGWKRTVWNGILYGAGWVAGTIIAALLIGWLLSILGVIPGFGDMVQSLQNVIEKQSRF</sequence>
<evidence type="ECO:0000313" key="2">
    <source>
        <dbReference type="EMBL" id="OGZ44282.1"/>
    </source>
</evidence>
<keyword evidence="1" id="KW-1133">Transmembrane helix</keyword>
<feature type="transmembrane region" description="Helical" evidence="1">
    <location>
        <begin position="35"/>
        <end position="62"/>
    </location>
</feature>
<name>A0A1G2G2S9_9BACT</name>
<evidence type="ECO:0000313" key="3">
    <source>
        <dbReference type="Proteomes" id="UP000177785"/>
    </source>
</evidence>
<organism evidence="2 3">
    <name type="scientific">Candidatus Ryanbacteria bacterium RIFCSPHIGHO2_01_FULL_48_27</name>
    <dbReference type="NCBI Taxonomy" id="1802115"/>
    <lineage>
        <taxon>Bacteria</taxon>
        <taxon>Candidatus Ryaniibacteriota</taxon>
    </lineage>
</organism>
<keyword evidence="1" id="KW-0812">Transmembrane</keyword>
<reference evidence="2 3" key="1">
    <citation type="journal article" date="2016" name="Nat. Commun.">
        <title>Thousands of microbial genomes shed light on interconnected biogeochemical processes in an aquifer system.</title>
        <authorList>
            <person name="Anantharaman K."/>
            <person name="Brown C.T."/>
            <person name="Hug L.A."/>
            <person name="Sharon I."/>
            <person name="Castelle C.J."/>
            <person name="Probst A.J."/>
            <person name="Thomas B.C."/>
            <person name="Singh A."/>
            <person name="Wilkins M.J."/>
            <person name="Karaoz U."/>
            <person name="Brodie E.L."/>
            <person name="Williams K.H."/>
            <person name="Hubbard S.S."/>
            <person name="Banfield J.F."/>
        </authorList>
    </citation>
    <scope>NUCLEOTIDE SEQUENCE [LARGE SCALE GENOMIC DNA]</scope>
</reference>
<gene>
    <name evidence="2" type="ORF">A2756_03215</name>
</gene>
<keyword evidence="1" id="KW-0472">Membrane</keyword>
<evidence type="ECO:0000256" key="1">
    <source>
        <dbReference type="SAM" id="Phobius"/>
    </source>
</evidence>
<accession>A0A1G2G2S9</accession>